<dbReference type="Proteomes" id="UP001500037">
    <property type="component" value="Unassembled WGS sequence"/>
</dbReference>
<accession>A0ABN1VSP5</accession>
<organism evidence="1 2">
    <name type="scientific">Kitasatospora nipponensis</name>
    <dbReference type="NCBI Taxonomy" id="258049"/>
    <lineage>
        <taxon>Bacteria</taxon>
        <taxon>Bacillati</taxon>
        <taxon>Actinomycetota</taxon>
        <taxon>Actinomycetes</taxon>
        <taxon>Kitasatosporales</taxon>
        <taxon>Streptomycetaceae</taxon>
        <taxon>Kitasatospora</taxon>
    </lineage>
</organism>
<dbReference type="RefSeq" id="WP_344439552.1">
    <property type="nucleotide sequence ID" value="NZ_BAAALF010000009.1"/>
</dbReference>
<keyword evidence="2" id="KW-1185">Reference proteome</keyword>
<proteinExistence type="predicted"/>
<comment type="caution">
    <text evidence="1">The sequence shown here is derived from an EMBL/GenBank/DDBJ whole genome shotgun (WGS) entry which is preliminary data.</text>
</comment>
<protein>
    <recommendedName>
        <fullName evidence="3">Tail terminator</fullName>
    </recommendedName>
</protein>
<dbReference type="EMBL" id="BAAALF010000009">
    <property type="protein sequence ID" value="GAA1221510.1"/>
    <property type="molecule type" value="Genomic_DNA"/>
</dbReference>
<evidence type="ECO:0008006" key="3">
    <source>
        <dbReference type="Google" id="ProtNLM"/>
    </source>
</evidence>
<name>A0ABN1VSP5_9ACTN</name>
<reference evidence="1 2" key="1">
    <citation type="journal article" date="2019" name="Int. J. Syst. Evol. Microbiol.">
        <title>The Global Catalogue of Microorganisms (GCM) 10K type strain sequencing project: providing services to taxonomists for standard genome sequencing and annotation.</title>
        <authorList>
            <consortium name="The Broad Institute Genomics Platform"/>
            <consortium name="The Broad Institute Genome Sequencing Center for Infectious Disease"/>
            <person name="Wu L."/>
            <person name="Ma J."/>
        </authorList>
    </citation>
    <scope>NUCLEOTIDE SEQUENCE [LARGE SCALE GENOMIC DNA]</scope>
    <source>
        <strain evidence="1 2">JCM 13004</strain>
    </source>
</reference>
<gene>
    <name evidence="1" type="ORF">GCM10009665_09650</name>
</gene>
<evidence type="ECO:0000313" key="1">
    <source>
        <dbReference type="EMBL" id="GAA1221510.1"/>
    </source>
</evidence>
<sequence>MTVAPTVFPDAERVIVDFLRNRTEFASATVDNKPPAGFDGTQAVVLVSRTGGVWIDDQHLDLPQVDLEVYGPDKTSAHALILLARAAVLQLRGTAYGTAQILDVVETDGPRWLPDYNRPAGNRYRNTVRLTVQPA</sequence>
<evidence type="ECO:0000313" key="2">
    <source>
        <dbReference type="Proteomes" id="UP001500037"/>
    </source>
</evidence>